<evidence type="ECO:0000313" key="2">
    <source>
        <dbReference type="Proteomes" id="UP000887572"/>
    </source>
</evidence>
<dbReference type="AlphaFoldDB" id="A0A914HY83"/>
<proteinExistence type="predicted"/>
<dbReference type="GO" id="GO:0000729">
    <property type="term" value="P:DNA double-strand break processing"/>
    <property type="evidence" value="ECO:0007669"/>
    <property type="project" value="TreeGrafter"/>
</dbReference>
<dbReference type="Gene3D" id="3.30.420.10">
    <property type="entry name" value="Ribonuclease H-like superfamily/Ribonuclease H"/>
    <property type="match status" value="1"/>
</dbReference>
<dbReference type="GO" id="GO:0044547">
    <property type="term" value="F:DNA topoisomerase binding"/>
    <property type="evidence" value="ECO:0007669"/>
    <property type="project" value="TreeGrafter"/>
</dbReference>
<dbReference type="Proteomes" id="UP000887572">
    <property type="component" value="Unplaced"/>
</dbReference>
<evidence type="ECO:0000259" key="1">
    <source>
        <dbReference type="Pfam" id="PF17906"/>
    </source>
</evidence>
<dbReference type="GO" id="GO:0015074">
    <property type="term" value="P:DNA integration"/>
    <property type="evidence" value="ECO:0007669"/>
    <property type="project" value="TreeGrafter"/>
</dbReference>
<dbReference type="GO" id="GO:0000793">
    <property type="term" value="C:condensed chromosome"/>
    <property type="evidence" value="ECO:0007669"/>
    <property type="project" value="TreeGrafter"/>
</dbReference>
<feature type="domain" description="Mos1 transposase HTH" evidence="1">
    <location>
        <begin position="9"/>
        <end position="49"/>
    </location>
</feature>
<dbReference type="InterPro" id="IPR052709">
    <property type="entry name" value="Transposase-MT_Hybrid"/>
</dbReference>
<keyword evidence="2" id="KW-1185">Reference proteome</keyword>
<dbReference type="GO" id="GO:0005634">
    <property type="term" value="C:nucleus"/>
    <property type="evidence" value="ECO:0007669"/>
    <property type="project" value="TreeGrafter"/>
</dbReference>
<dbReference type="Gene3D" id="1.10.10.1450">
    <property type="match status" value="1"/>
</dbReference>
<dbReference type="GO" id="GO:0044774">
    <property type="term" value="P:mitotic DNA integrity checkpoint signaling"/>
    <property type="evidence" value="ECO:0007669"/>
    <property type="project" value="TreeGrafter"/>
</dbReference>
<reference evidence="3" key="1">
    <citation type="submission" date="2022-11" db="UniProtKB">
        <authorList>
            <consortium name="WormBaseParasite"/>
        </authorList>
    </citation>
    <scope>IDENTIFICATION</scope>
</reference>
<dbReference type="GO" id="GO:0031297">
    <property type="term" value="P:replication fork processing"/>
    <property type="evidence" value="ECO:0007669"/>
    <property type="project" value="TreeGrafter"/>
</dbReference>
<dbReference type="WBParaSite" id="Gr19_v10_g558.t1">
    <property type="protein sequence ID" value="Gr19_v10_g558.t1"/>
    <property type="gene ID" value="Gr19_v10_g558"/>
</dbReference>
<dbReference type="PANTHER" id="PTHR46060">
    <property type="entry name" value="MARINER MOS1 TRANSPOSASE-LIKE PROTEIN"/>
    <property type="match status" value="1"/>
</dbReference>
<dbReference type="Pfam" id="PF17906">
    <property type="entry name" value="HTH_48"/>
    <property type="match status" value="1"/>
</dbReference>
<evidence type="ECO:0000313" key="3">
    <source>
        <dbReference type="WBParaSite" id="Gr19_v10_g558.t1"/>
    </source>
</evidence>
<name>A0A914HY83_GLORO</name>
<protein>
    <submittedName>
        <fullName evidence="3">Mos1 transposase HTH domain-containing protein</fullName>
    </submittedName>
</protein>
<dbReference type="GO" id="GO:0003690">
    <property type="term" value="F:double-stranded DNA binding"/>
    <property type="evidence" value="ECO:0007669"/>
    <property type="project" value="TreeGrafter"/>
</dbReference>
<dbReference type="InterPro" id="IPR041426">
    <property type="entry name" value="Mos1_HTH"/>
</dbReference>
<dbReference type="PANTHER" id="PTHR46060:SF2">
    <property type="entry name" value="HISTONE-LYSINE N-METHYLTRANSFERASE SETMAR"/>
    <property type="match status" value="1"/>
</dbReference>
<dbReference type="GO" id="GO:0006303">
    <property type="term" value="P:double-strand break repair via nonhomologous end joining"/>
    <property type="evidence" value="ECO:0007669"/>
    <property type="project" value="TreeGrafter"/>
</dbReference>
<dbReference type="GO" id="GO:0003697">
    <property type="term" value="F:single-stranded DNA binding"/>
    <property type="evidence" value="ECO:0007669"/>
    <property type="project" value="TreeGrafter"/>
</dbReference>
<dbReference type="GO" id="GO:0042800">
    <property type="term" value="F:histone H3K4 methyltransferase activity"/>
    <property type="evidence" value="ECO:0007669"/>
    <property type="project" value="TreeGrafter"/>
</dbReference>
<accession>A0A914HY83</accession>
<dbReference type="GO" id="GO:0035861">
    <property type="term" value="C:site of double-strand break"/>
    <property type="evidence" value="ECO:0007669"/>
    <property type="project" value="TreeGrafter"/>
</dbReference>
<organism evidence="2 3">
    <name type="scientific">Globodera rostochiensis</name>
    <name type="common">Golden nematode worm</name>
    <name type="synonym">Heterodera rostochiensis</name>
    <dbReference type="NCBI Taxonomy" id="31243"/>
    <lineage>
        <taxon>Eukaryota</taxon>
        <taxon>Metazoa</taxon>
        <taxon>Ecdysozoa</taxon>
        <taxon>Nematoda</taxon>
        <taxon>Chromadorea</taxon>
        <taxon>Rhabditida</taxon>
        <taxon>Tylenchina</taxon>
        <taxon>Tylenchomorpha</taxon>
        <taxon>Tylenchoidea</taxon>
        <taxon>Heteroderidae</taxon>
        <taxon>Heteroderinae</taxon>
        <taxon>Globodera</taxon>
    </lineage>
</organism>
<sequence length="107" mass="12052">MDPQVDKNEHFRHLFLFEFNKGSKASEASQNICAVYGEGATNERTAQRWSLSNALSGVTFENAAALQNWLDQFFASKPPIFYKRGIEKLPVPWEEIVNNAGNTSLTD</sequence>
<dbReference type="GO" id="GO:0046975">
    <property type="term" value="F:histone H3K36 methyltransferase activity"/>
    <property type="evidence" value="ECO:0007669"/>
    <property type="project" value="TreeGrafter"/>
</dbReference>
<dbReference type="InterPro" id="IPR036397">
    <property type="entry name" value="RNaseH_sf"/>
</dbReference>
<dbReference type="GO" id="GO:0000014">
    <property type="term" value="F:single-stranded DNA endodeoxyribonuclease activity"/>
    <property type="evidence" value="ECO:0007669"/>
    <property type="project" value="TreeGrafter"/>
</dbReference>